<dbReference type="Pfam" id="PF08666">
    <property type="entry name" value="SAF"/>
    <property type="match status" value="1"/>
</dbReference>
<proteinExistence type="inferred from homology"/>
<evidence type="ECO:0000259" key="3">
    <source>
        <dbReference type="SMART" id="SM00858"/>
    </source>
</evidence>
<dbReference type="InterPro" id="IPR013974">
    <property type="entry name" value="SAF"/>
</dbReference>
<keyword evidence="5" id="KW-1185">Reference proteome</keyword>
<accession>A0A5C1QJK7</accession>
<comment type="similarity">
    <text evidence="1">Belongs to the UxaA family.</text>
</comment>
<dbReference type="GO" id="GO:0016829">
    <property type="term" value="F:lyase activity"/>
    <property type="evidence" value="ECO:0007669"/>
    <property type="project" value="UniProtKB-KW"/>
</dbReference>
<evidence type="ECO:0000313" key="4">
    <source>
        <dbReference type="EMBL" id="QEN06774.1"/>
    </source>
</evidence>
<dbReference type="Proteomes" id="UP000324209">
    <property type="component" value="Chromosome"/>
</dbReference>
<feature type="domain" description="SAF" evidence="3">
    <location>
        <begin position="12"/>
        <end position="79"/>
    </location>
</feature>
<dbReference type="RefSeq" id="WP_149484857.1">
    <property type="nucleotide sequence ID" value="NZ_CP036150.1"/>
</dbReference>
<dbReference type="Pfam" id="PF04295">
    <property type="entry name" value="GD_AH_second"/>
    <property type="match status" value="1"/>
</dbReference>
<sequence length="492" mass="52930">MSDPWIKISDLDNVAVALKTIPKGTRVLGVSAQEEIPAGHKMALKDLQTADSVIKYGYPIGRVVRDVKRGEHLHTHNVKTLLSGTLEYSYDPVSPAVLHSTARGKTFLGYPRADGRTGTRNEIWIINTVGCVNKTAEILCRLAEKENDRRCDGIFSFAHPFGCSQLGEDHETTRTILADLVKHPNAGAVLVLGLGCENNNIPSFKEALGPYDKSRVKFLSTQDVDDELEAGMDLIRQLLEEVKQDKRVETPISELVVGLKCGGSDGLSGITANPLVGRFSDSIVGAGGTSILTEVPEMFGAETLLMNRCADKVVFDKTVHLINDFKDYFTSHNQGIYENPSPGNKDGGITTLEDKSLGCIQKGGRAAVRDVIPYGGRVKTKGLILLNGPGNDIVSTTAMTAAGATIILFTTGRGTPLGAPVPTVKIASNTDLATRKKSWIDFNAGAAVEGKSPEDIDRELTDLVLAIASGDEAKNEKNGYREISIFKDGVIL</sequence>
<dbReference type="InterPro" id="IPR052172">
    <property type="entry name" value="UxaA_altronate/galactarate_dh"/>
</dbReference>
<dbReference type="InterPro" id="IPR048332">
    <property type="entry name" value="GD_AH_C"/>
</dbReference>
<evidence type="ECO:0000256" key="1">
    <source>
        <dbReference type="ARBA" id="ARBA00010986"/>
    </source>
</evidence>
<dbReference type="InterPro" id="IPR044144">
    <property type="entry name" value="SAF_UxaA/GarD"/>
</dbReference>
<dbReference type="AlphaFoldDB" id="A0A5C1QJK7"/>
<dbReference type="KEGG" id="ock:EXM22_01740"/>
<reference evidence="4 5" key="1">
    <citation type="submission" date="2019-02" db="EMBL/GenBank/DDBJ databases">
        <title>Complete Genome Sequence and Methylome Analysis of free living Spirochaetas.</title>
        <authorList>
            <person name="Fomenkov A."/>
            <person name="Dubinina G."/>
            <person name="Leshcheva N."/>
            <person name="Mikheeva N."/>
            <person name="Grabovich M."/>
            <person name="Vincze T."/>
            <person name="Roberts R.J."/>
        </authorList>
    </citation>
    <scope>NUCLEOTIDE SEQUENCE [LARGE SCALE GENOMIC DNA]</scope>
    <source>
        <strain evidence="4 5">K2</strain>
    </source>
</reference>
<gene>
    <name evidence="4" type="ORF">EXM22_01740</name>
</gene>
<dbReference type="PANTHER" id="PTHR30536:SF5">
    <property type="entry name" value="ALTRONATE DEHYDRATASE"/>
    <property type="match status" value="1"/>
</dbReference>
<dbReference type="SMART" id="SM00858">
    <property type="entry name" value="SAF"/>
    <property type="match status" value="1"/>
</dbReference>
<protein>
    <submittedName>
        <fullName evidence="4">Altronate dehydratase</fullName>
    </submittedName>
</protein>
<evidence type="ECO:0000313" key="5">
    <source>
        <dbReference type="Proteomes" id="UP000324209"/>
    </source>
</evidence>
<dbReference type="Pfam" id="PF20629">
    <property type="entry name" value="GD_AH_C"/>
    <property type="match status" value="1"/>
</dbReference>
<organism evidence="4 5">
    <name type="scientific">Oceanispirochaeta crateris</name>
    <dbReference type="NCBI Taxonomy" id="2518645"/>
    <lineage>
        <taxon>Bacteria</taxon>
        <taxon>Pseudomonadati</taxon>
        <taxon>Spirochaetota</taxon>
        <taxon>Spirochaetia</taxon>
        <taxon>Spirochaetales</taxon>
        <taxon>Spirochaetaceae</taxon>
        <taxon>Oceanispirochaeta</taxon>
    </lineage>
</organism>
<keyword evidence="2" id="KW-0456">Lyase</keyword>
<evidence type="ECO:0000256" key="2">
    <source>
        <dbReference type="ARBA" id="ARBA00023239"/>
    </source>
</evidence>
<dbReference type="Gene3D" id="2.30.130.110">
    <property type="match status" value="1"/>
</dbReference>
<dbReference type="OrthoDB" id="9804574at2"/>
<dbReference type="EMBL" id="CP036150">
    <property type="protein sequence ID" value="QEN06774.1"/>
    <property type="molecule type" value="Genomic_DNA"/>
</dbReference>
<dbReference type="CDD" id="cd11613">
    <property type="entry name" value="SAF_AH_GD"/>
    <property type="match status" value="1"/>
</dbReference>
<dbReference type="GO" id="GO:0019698">
    <property type="term" value="P:D-galacturonate catabolic process"/>
    <property type="evidence" value="ECO:0007669"/>
    <property type="project" value="TreeGrafter"/>
</dbReference>
<dbReference type="InterPro" id="IPR007392">
    <property type="entry name" value="GD_AH_second"/>
</dbReference>
<dbReference type="PANTHER" id="PTHR30536">
    <property type="entry name" value="ALTRONATE/GALACTARATE DEHYDRATASE"/>
    <property type="match status" value="1"/>
</dbReference>
<name>A0A5C1QJK7_9SPIO</name>